<reference evidence="3" key="1">
    <citation type="submission" date="2016-06" db="EMBL/GenBank/DDBJ databases">
        <title>Parallel loss of symbiosis genes in relatives of nitrogen-fixing non-legume Parasponia.</title>
        <authorList>
            <person name="Van Velzen R."/>
            <person name="Holmer R."/>
            <person name="Bu F."/>
            <person name="Rutten L."/>
            <person name="Van Zeijl A."/>
            <person name="Liu W."/>
            <person name="Santuari L."/>
            <person name="Cao Q."/>
            <person name="Sharma T."/>
            <person name="Shen D."/>
            <person name="Roswanjaya Y."/>
            <person name="Wardhani T."/>
            <person name="Kalhor M.S."/>
            <person name="Jansen J."/>
            <person name="Van den Hoogen J."/>
            <person name="Gungor B."/>
            <person name="Hartog M."/>
            <person name="Hontelez J."/>
            <person name="Verver J."/>
            <person name="Yang W.-C."/>
            <person name="Schijlen E."/>
            <person name="Repin R."/>
            <person name="Schilthuizen M."/>
            <person name="Schranz E."/>
            <person name="Heidstra R."/>
            <person name="Miyata K."/>
            <person name="Fedorova E."/>
            <person name="Kohlen W."/>
            <person name="Bisseling T."/>
            <person name="Smit S."/>
            <person name="Geurts R."/>
        </authorList>
    </citation>
    <scope>NUCLEOTIDE SEQUENCE [LARGE SCALE GENOMIC DNA]</scope>
    <source>
        <strain evidence="3">cv. RG33-2</strain>
    </source>
</reference>
<dbReference type="InParanoid" id="A0A2P5EQJ5"/>
<evidence type="ECO:0008006" key="4">
    <source>
        <dbReference type="Google" id="ProtNLM"/>
    </source>
</evidence>
<name>A0A2P5EQJ5_TREOI</name>
<comment type="caution">
    <text evidence="2">The sequence shown here is derived from an EMBL/GenBank/DDBJ whole genome shotgun (WGS) entry which is preliminary data.</text>
</comment>
<dbReference type="Proteomes" id="UP000237000">
    <property type="component" value="Unassembled WGS sequence"/>
</dbReference>
<feature type="signal peptide" evidence="1">
    <location>
        <begin position="1"/>
        <end position="33"/>
    </location>
</feature>
<keyword evidence="3" id="KW-1185">Reference proteome</keyword>
<dbReference type="OrthoDB" id="10310563at2759"/>
<evidence type="ECO:0000256" key="1">
    <source>
        <dbReference type="SAM" id="SignalP"/>
    </source>
</evidence>
<sequence length="77" mass="8359">MGYPNSSKNFIHSLFMVLIIVFVSLMASSGSQSRPLSNAKVVRLGNQNFHHMSFGEMAAMLPKGWPVPPSGPSPDIN</sequence>
<protein>
    <recommendedName>
        <fullName evidence="4">Transmembrane protein</fullName>
    </recommendedName>
</protein>
<feature type="chain" id="PRO_5015136865" description="Transmembrane protein" evidence="1">
    <location>
        <begin position="34"/>
        <end position="77"/>
    </location>
</feature>
<dbReference type="EMBL" id="JXTC01000112">
    <property type="protein sequence ID" value="PON87818.1"/>
    <property type="molecule type" value="Genomic_DNA"/>
</dbReference>
<organism evidence="2 3">
    <name type="scientific">Trema orientale</name>
    <name type="common">Charcoal tree</name>
    <name type="synonym">Celtis orientalis</name>
    <dbReference type="NCBI Taxonomy" id="63057"/>
    <lineage>
        <taxon>Eukaryota</taxon>
        <taxon>Viridiplantae</taxon>
        <taxon>Streptophyta</taxon>
        <taxon>Embryophyta</taxon>
        <taxon>Tracheophyta</taxon>
        <taxon>Spermatophyta</taxon>
        <taxon>Magnoliopsida</taxon>
        <taxon>eudicotyledons</taxon>
        <taxon>Gunneridae</taxon>
        <taxon>Pentapetalae</taxon>
        <taxon>rosids</taxon>
        <taxon>fabids</taxon>
        <taxon>Rosales</taxon>
        <taxon>Cannabaceae</taxon>
        <taxon>Trema</taxon>
    </lineage>
</organism>
<evidence type="ECO:0000313" key="2">
    <source>
        <dbReference type="EMBL" id="PON87818.1"/>
    </source>
</evidence>
<evidence type="ECO:0000313" key="3">
    <source>
        <dbReference type="Proteomes" id="UP000237000"/>
    </source>
</evidence>
<keyword evidence="1" id="KW-0732">Signal</keyword>
<proteinExistence type="predicted"/>
<dbReference type="AlphaFoldDB" id="A0A2P5EQJ5"/>
<accession>A0A2P5EQJ5</accession>
<gene>
    <name evidence="2" type="ORF">TorRG33x02_163630</name>
</gene>